<dbReference type="Proteomes" id="UP001082703">
    <property type="component" value="Unassembled WGS sequence"/>
</dbReference>
<dbReference type="Gene3D" id="3.40.50.620">
    <property type="entry name" value="HUPs"/>
    <property type="match status" value="1"/>
</dbReference>
<keyword evidence="1" id="KW-0472">Membrane</keyword>
<sequence>MILKRILKIFILILSACGLIWFLIPVHWTVLNIGNETGILLCVLVFLTALFSGKIGAACKKSKPFRIVCRVILAVFLICVCWAIFLTGLMVYGSAGIKPQPGATVVVLGSKVNGKQPSADLRVRIEAASAYLKANPQAKCIVSGGKGAGELVTEASVMQAALLKDGIEPSRIFLEDTSKTTKENLRNSLAIIEKNGMSRNLAIVTDDYHQYRAGRIAESLGVSHGPVNAVTPWYILSACYMRELLALTNFLLLP</sequence>
<evidence type="ECO:0000313" key="3">
    <source>
        <dbReference type="EMBL" id="MCY1713931.1"/>
    </source>
</evidence>
<keyword evidence="1" id="KW-1133">Transmembrane helix</keyword>
<protein>
    <submittedName>
        <fullName evidence="3">YdcF family protein</fullName>
    </submittedName>
</protein>
<name>A0ABT4BSQ8_9FIRM</name>
<reference evidence="3 4" key="1">
    <citation type="submission" date="2022-11" db="EMBL/GenBank/DDBJ databases">
        <authorList>
            <person name="Caiyu Z."/>
        </authorList>
    </citation>
    <scope>NUCLEOTIDE SEQUENCE [LARGE SCALE GENOMIC DNA]</scope>
    <source>
        <strain evidence="3 4">YR-4</strain>
    </source>
</reference>
<keyword evidence="4" id="KW-1185">Reference proteome</keyword>
<dbReference type="RefSeq" id="WP_268057973.1">
    <property type="nucleotide sequence ID" value="NZ_JAPOHA010000005.1"/>
</dbReference>
<accession>A0ABT4BSQ8</accession>
<feature type="transmembrane region" description="Helical" evidence="1">
    <location>
        <begin position="7"/>
        <end position="26"/>
    </location>
</feature>
<keyword evidence="1" id="KW-0812">Transmembrane</keyword>
<feature type="transmembrane region" description="Helical" evidence="1">
    <location>
        <begin position="71"/>
        <end position="92"/>
    </location>
</feature>
<evidence type="ECO:0000259" key="2">
    <source>
        <dbReference type="Pfam" id="PF02698"/>
    </source>
</evidence>
<dbReference type="InterPro" id="IPR051599">
    <property type="entry name" value="Cell_Envelope_Assoc"/>
</dbReference>
<evidence type="ECO:0000313" key="4">
    <source>
        <dbReference type="Proteomes" id="UP001082703"/>
    </source>
</evidence>
<gene>
    <name evidence="3" type="ORF">OUY18_06645</name>
</gene>
<evidence type="ECO:0000256" key="1">
    <source>
        <dbReference type="SAM" id="Phobius"/>
    </source>
</evidence>
<dbReference type="InterPro" id="IPR003848">
    <property type="entry name" value="DUF218"/>
</dbReference>
<dbReference type="InterPro" id="IPR014729">
    <property type="entry name" value="Rossmann-like_a/b/a_fold"/>
</dbReference>
<organism evidence="3 4">
    <name type="scientific">Caproiciproducens galactitolivorans</name>
    <dbReference type="NCBI Taxonomy" id="642589"/>
    <lineage>
        <taxon>Bacteria</taxon>
        <taxon>Bacillati</taxon>
        <taxon>Bacillota</taxon>
        <taxon>Clostridia</taxon>
        <taxon>Eubacteriales</taxon>
        <taxon>Acutalibacteraceae</taxon>
        <taxon>Caproiciproducens</taxon>
    </lineage>
</organism>
<proteinExistence type="predicted"/>
<comment type="caution">
    <text evidence="3">The sequence shown here is derived from an EMBL/GenBank/DDBJ whole genome shotgun (WGS) entry which is preliminary data.</text>
</comment>
<dbReference type="Pfam" id="PF02698">
    <property type="entry name" value="DUF218"/>
    <property type="match status" value="1"/>
</dbReference>
<dbReference type="PANTHER" id="PTHR30336:SF4">
    <property type="entry name" value="ENVELOPE BIOGENESIS FACTOR ELYC"/>
    <property type="match status" value="1"/>
</dbReference>
<dbReference type="EMBL" id="JAPOHA010000005">
    <property type="protein sequence ID" value="MCY1713931.1"/>
    <property type="molecule type" value="Genomic_DNA"/>
</dbReference>
<dbReference type="PANTHER" id="PTHR30336">
    <property type="entry name" value="INNER MEMBRANE PROTEIN, PROBABLE PERMEASE"/>
    <property type="match status" value="1"/>
</dbReference>
<feature type="transmembrane region" description="Helical" evidence="1">
    <location>
        <begin position="38"/>
        <end position="59"/>
    </location>
</feature>
<dbReference type="CDD" id="cd06259">
    <property type="entry name" value="YdcF-like"/>
    <property type="match status" value="1"/>
</dbReference>
<feature type="domain" description="DUF218" evidence="2">
    <location>
        <begin position="104"/>
        <end position="235"/>
    </location>
</feature>